<organism evidence="2 4">
    <name type="scientific">Phytophthora infestans</name>
    <name type="common">Potato late blight agent</name>
    <name type="synonym">Botrytis infestans</name>
    <dbReference type="NCBI Taxonomy" id="4787"/>
    <lineage>
        <taxon>Eukaryota</taxon>
        <taxon>Sar</taxon>
        <taxon>Stramenopiles</taxon>
        <taxon>Oomycota</taxon>
        <taxon>Peronosporomycetes</taxon>
        <taxon>Peronosporales</taxon>
        <taxon>Peronosporaceae</taxon>
        <taxon>Phytophthora</taxon>
    </lineage>
</organism>
<evidence type="ECO:0000313" key="3">
    <source>
        <dbReference type="EMBL" id="KAF4138186.1"/>
    </source>
</evidence>
<proteinExistence type="predicted"/>
<protein>
    <submittedName>
        <fullName evidence="2">Uncharacterized protein</fullName>
    </submittedName>
</protein>
<gene>
    <name evidence="2" type="ORF">GN244_ATG06284</name>
    <name evidence="3" type="ORF">GN958_ATG12611</name>
</gene>
<name>A0A833TER4_PHYIN</name>
<feature type="compositionally biased region" description="Low complexity" evidence="1">
    <location>
        <begin position="72"/>
        <end position="81"/>
    </location>
</feature>
<comment type="caution">
    <text evidence="2">The sequence shown here is derived from an EMBL/GenBank/DDBJ whole genome shotgun (WGS) entry which is preliminary data.</text>
</comment>
<dbReference type="EMBL" id="WSZM01000124">
    <property type="protein sequence ID" value="KAF4041429.1"/>
    <property type="molecule type" value="Genomic_DNA"/>
</dbReference>
<feature type="region of interest" description="Disordered" evidence="1">
    <location>
        <begin position="41"/>
        <end position="105"/>
    </location>
</feature>
<evidence type="ECO:0000256" key="1">
    <source>
        <dbReference type="SAM" id="MobiDB-lite"/>
    </source>
</evidence>
<dbReference type="Proteomes" id="UP000602510">
    <property type="component" value="Unassembled WGS sequence"/>
</dbReference>
<evidence type="ECO:0000313" key="2">
    <source>
        <dbReference type="EMBL" id="KAF4041429.1"/>
    </source>
</evidence>
<sequence>MKALQHVMSEVAALTAAVNDAEAGEGMNRLASAAAELRELQEKRLGSGRHERPHLARREPEEVGQAAQQARSGSESSAVSSDAGRGSRRKGRHQDGGPRQGSARW</sequence>
<dbReference type="AlphaFoldDB" id="A0A833TER4"/>
<evidence type="ECO:0000313" key="4">
    <source>
        <dbReference type="Proteomes" id="UP000602510"/>
    </source>
</evidence>
<dbReference type="Proteomes" id="UP000704712">
    <property type="component" value="Unassembled WGS sequence"/>
</dbReference>
<keyword evidence="4" id="KW-1185">Reference proteome</keyword>
<accession>A0A833TER4</accession>
<reference evidence="2" key="1">
    <citation type="submission" date="2020-04" db="EMBL/GenBank/DDBJ databases">
        <title>Hybrid Assembly of Korean Phytophthora infestans isolates.</title>
        <authorList>
            <person name="Prokchorchik M."/>
            <person name="Lee Y."/>
            <person name="Seo J."/>
            <person name="Cho J.-H."/>
            <person name="Park Y.-E."/>
            <person name="Jang D.-C."/>
            <person name="Im J.-S."/>
            <person name="Choi J.-G."/>
            <person name="Park H.-J."/>
            <person name="Lee G.-B."/>
            <person name="Lee Y.-G."/>
            <person name="Hong S.-Y."/>
            <person name="Cho K."/>
            <person name="Sohn K.H."/>
        </authorList>
    </citation>
    <scope>NUCLEOTIDE SEQUENCE</scope>
    <source>
        <strain evidence="2">KR_1_A1</strain>
        <strain evidence="3">KR_2_A2</strain>
    </source>
</reference>
<dbReference type="EMBL" id="JAACNO010001721">
    <property type="protein sequence ID" value="KAF4138186.1"/>
    <property type="molecule type" value="Genomic_DNA"/>
</dbReference>
<feature type="compositionally biased region" description="Basic and acidic residues" evidence="1">
    <location>
        <begin position="41"/>
        <end position="61"/>
    </location>
</feature>